<protein>
    <recommendedName>
        <fullName evidence="3">BZIP domain-containing protein</fullName>
    </recommendedName>
</protein>
<feature type="compositionally biased region" description="Low complexity" evidence="2">
    <location>
        <begin position="7"/>
        <end position="24"/>
    </location>
</feature>
<evidence type="ECO:0000313" key="4">
    <source>
        <dbReference type="EMBL" id="WVN88182.1"/>
    </source>
</evidence>
<keyword evidence="1" id="KW-0175">Coiled coil</keyword>
<feature type="compositionally biased region" description="Polar residues" evidence="2">
    <location>
        <begin position="482"/>
        <end position="501"/>
    </location>
</feature>
<keyword evidence="5" id="KW-1185">Reference proteome</keyword>
<evidence type="ECO:0000259" key="3">
    <source>
        <dbReference type="PROSITE" id="PS00036"/>
    </source>
</evidence>
<dbReference type="Proteomes" id="UP000094043">
    <property type="component" value="Chromosome 4"/>
</dbReference>
<feature type="region of interest" description="Disordered" evidence="2">
    <location>
        <begin position="112"/>
        <end position="133"/>
    </location>
</feature>
<accession>A0AAJ8JTQ5</accession>
<dbReference type="EMBL" id="CP143787">
    <property type="protein sequence ID" value="WVN88182.1"/>
    <property type="molecule type" value="Genomic_DNA"/>
</dbReference>
<dbReference type="RefSeq" id="XP_066068882.1">
    <property type="nucleotide sequence ID" value="XM_066212785.1"/>
</dbReference>
<dbReference type="KEGG" id="cdep:91087594"/>
<sequence length="617" mass="67782">MMPLPPLSTCTTASSSSFFSPDTSPLSLAPGPFPMGRHSHLVERGRVSGEQDHRRRVTVSLDSLADAALANASKPQCPGMSRSRSVVTLPPISSILTGNSPGRAAQTVQARDQTPADGQPLVKGWSPTTSQDQAPVALPRTHAVYQPFANQHSLAQIPEPHHSVPLEYSVRRYSRQDPARHNSSVNPLRPNTAPTTSFASENAAEHRPRCRSLKRNPLQGLQLEKSYSERSVRGWHQDAQCLLQPPRALTPPHAYLNPKTLGACSSTGALDPFYSKTHPPPNWPSDIPLPQTQSPSVVSGNVFSAQHGINGRYHLGYKPYWIVSHETGFPFGEHQVSHASAEGKISSNARQVTASAPNSPSGIKPMPKRASIPSASGGSLAPASADAIEWTSIWPGRRKTLQSPIKSVSHEACNWPQSPPLRTVSTSDKEGEPELDSFTTSSSSSGEDPHSEFDDHVDQLESEIEKMGSDSENEDRDEQYKSVRSNTKLRLKTSPQGQTTSVKREPESMSPPAKRPRISPEHLPLDATIRPVENTKAPNGTKKMVKRNKERRREQNAMAQKKFRWKKKQLAEKMASDLETAMEAKKELLHKLAERNDLVAHLQNQVMSLKRKCNEPA</sequence>
<feature type="region of interest" description="Disordered" evidence="2">
    <location>
        <begin position="349"/>
        <end position="381"/>
    </location>
</feature>
<organism evidence="4 5">
    <name type="scientific">Cryptococcus depauperatus CBS 7841</name>
    <dbReference type="NCBI Taxonomy" id="1295531"/>
    <lineage>
        <taxon>Eukaryota</taxon>
        <taxon>Fungi</taxon>
        <taxon>Dikarya</taxon>
        <taxon>Basidiomycota</taxon>
        <taxon>Agaricomycotina</taxon>
        <taxon>Tremellomycetes</taxon>
        <taxon>Tremellales</taxon>
        <taxon>Cryptococcaceae</taxon>
        <taxon>Cryptococcus</taxon>
    </lineage>
</organism>
<proteinExistence type="predicted"/>
<name>A0AAJ8JTQ5_9TREE</name>
<feature type="compositionally biased region" description="Low complexity" evidence="2">
    <location>
        <begin position="370"/>
        <end position="381"/>
    </location>
</feature>
<reference evidence="4" key="3">
    <citation type="submission" date="2024-01" db="EMBL/GenBank/DDBJ databases">
        <authorList>
            <person name="Coelho M.A."/>
            <person name="David-Palma M."/>
            <person name="Shea T."/>
            <person name="Sun S."/>
            <person name="Cuomo C.A."/>
            <person name="Heitman J."/>
        </authorList>
    </citation>
    <scope>NUCLEOTIDE SEQUENCE</scope>
    <source>
        <strain evidence="4">CBS 7841</strain>
    </source>
</reference>
<feature type="coiled-coil region" evidence="1">
    <location>
        <begin position="568"/>
        <end position="612"/>
    </location>
</feature>
<dbReference type="GO" id="GO:0003700">
    <property type="term" value="F:DNA-binding transcription factor activity"/>
    <property type="evidence" value="ECO:0007669"/>
    <property type="project" value="InterPro"/>
</dbReference>
<dbReference type="AlphaFoldDB" id="A0AAJ8JTQ5"/>
<feature type="compositionally biased region" description="Basic and acidic residues" evidence="2">
    <location>
        <begin position="447"/>
        <end position="469"/>
    </location>
</feature>
<feature type="compositionally biased region" description="Polar residues" evidence="2">
    <location>
        <begin position="349"/>
        <end position="361"/>
    </location>
</feature>
<feature type="domain" description="BZIP" evidence="3">
    <location>
        <begin position="551"/>
        <end position="566"/>
    </location>
</feature>
<feature type="region of interest" description="Disordered" evidence="2">
    <location>
        <begin position="178"/>
        <end position="209"/>
    </location>
</feature>
<evidence type="ECO:0000256" key="1">
    <source>
        <dbReference type="SAM" id="Coils"/>
    </source>
</evidence>
<feature type="region of interest" description="Disordered" evidence="2">
    <location>
        <begin position="1"/>
        <end position="24"/>
    </location>
</feature>
<evidence type="ECO:0000313" key="5">
    <source>
        <dbReference type="Proteomes" id="UP000094043"/>
    </source>
</evidence>
<feature type="region of interest" description="Disordered" evidence="2">
    <location>
        <begin position="409"/>
        <end position="566"/>
    </location>
</feature>
<reference evidence="4" key="2">
    <citation type="journal article" date="2022" name="Elife">
        <title>Obligate sexual reproduction of a homothallic fungus closely related to the Cryptococcus pathogenic species complex.</title>
        <authorList>
            <person name="Passer A.R."/>
            <person name="Clancey S.A."/>
            <person name="Shea T."/>
            <person name="David-Palma M."/>
            <person name="Averette A.F."/>
            <person name="Boekhout T."/>
            <person name="Porcel B.M."/>
            <person name="Nowrousian M."/>
            <person name="Cuomo C.A."/>
            <person name="Sun S."/>
            <person name="Heitman J."/>
            <person name="Coelho M.A."/>
        </authorList>
    </citation>
    <scope>NUCLEOTIDE SEQUENCE</scope>
    <source>
        <strain evidence="4">CBS 7841</strain>
    </source>
</reference>
<dbReference type="GeneID" id="91087594"/>
<dbReference type="InterPro" id="IPR004827">
    <property type="entry name" value="bZIP"/>
</dbReference>
<dbReference type="PROSITE" id="PS00036">
    <property type="entry name" value="BZIP_BASIC"/>
    <property type="match status" value="1"/>
</dbReference>
<reference evidence="4" key="1">
    <citation type="submission" date="2016-06" db="EMBL/GenBank/DDBJ databases">
        <authorList>
            <person name="Cuomo C."/>
            <person name="Litvintseva A."/>
            <person name="Heitman J."/>
            <person name="Chen Y."/>
            <person name="Sun S."/>
            <person name="Springer D."/>
            <person name="Dromer F."/>
            <person name="Young S."/>
            <person name="Zeng Q."/>
            <person name="Chapman S."/>
            <person name="Gujja S."/>
            <person name="Saif S."/>
            <person name="Birren B."/>
        </authorList>
    </citation>
    <scope>NUCLEOTIDE SEQUENCE</scope>
    <source>
        <strain evidence="4">CBS 7841</strain>
    </source>
</reference>
<evidence type="ECO:0000256" key="2">
    <source>
        <dbReference type="SAM" id="MobiDB-lite"/>
    </source>
</evidence>
<gene>
    <name evidence="4" type="ORF">L203_103383</name>
</gene>